<sequence length="77" mass="8899">MLENISWKWERSVSLVFDRGLNGLANRNLIRLAQMSHRGLSVHLLLMLKLLWSLSVRRCSSLADQNRDPMICSSTME</sequence>
<reference evidence="1 2" key="1">
    <citation type="submission" date="2020-06" db="EMBL/GenBank/DDBJ databases">
        <title>WGS assembly of Ceratodon purpureus strain R40.</title>
        <authorList>
            <person name="Carey S.B."/>
            <person name="Jenkins J."/>
            <person name="Shu S."/>
            <person name="Lovell J.T."/>
            <person name="Sreedasyam A."/>
            <person name="Maumus F."/>
            <person name="Tiley G.P."/>
            <person name="Fernandez-Pozo N."/>
            <person name="Barry K."/>
            <person name="Chen C."/>
            <person name="Wang M."/>
            <person name="Lipzen A."/>
            <person name="Daum C."/>
            <person name="Saski C.A."/>
            <person name="Payton A.C."/>
            <person name="Mcbreen J.C."/>
            <person name="Conrad R.E."/>
            <person name="Kollar L.M."/>
            <person name="Olsson S."/>
            <person name="Huttunen S."/>
            <person name="Landis J.B."/>
            <person name="Wickett N.J."/>
            <person name="Johnson M.G."/>
            <person name="Rensing S.A."/>
            <person name="Grimwood J."/>
            <person name="Schmutz J."/>
            <person name="Mcdaniel S.F."/>
        </authorList>
    </citation>
    <scope>NUCLEOTIDE SEQUENCE [LARGE SCALE GENOMIC DNA]</scope>
    <source>
        <strain evidence="1 2">R40</strain>
    </source>
</reference>
<evidence type="ECO:0000313" key="2">
    <source>
        <dbReference type="Proteomes" id="UP000822688"/>
    </source>
</evidence>
<proteinExistence type="predicted"/>
<dbReference type="EMBL" id="CM026427">
    <property type="protein sequence ID" value="KAG0570756.1"/>
    <property type="molecule type" value="Genomic_DNA"/>
</dbReference>
<dbReference type="Proteomes" id="UP000822688">
    <property type="component" value="Chromosome 6"/>
</dbReference>
<accession>A0A8T0HG70</accession>
<protein>
    <submittedName>
        <fullName evidence="1">Uncharacterized protein</fullName>
    </submittedName>
</protein>
<evidence type="ECO:0000313" key="1">
    <source>
        <dbReference type="EMBL" id="KAG0570756.1"/>
    </source>
</evidence>
<keyword evidence="2" id="KW-1185">Reference proteome</keyword>
<organism evidence="1 2">
    <name type="scientific">Ceratodon purpureus</name>
    <name type="common">Fire moss</name>
    <name type="synonym">Dicranum purpureum</name>
    <dbReference type="NCBI Taxonomy" id="3225"/>
    <lineage>
        <taxon>Eukaryota</taxon>
        <taxon>Viridiplantae</taxon>
        <taxon>Streptophyta</taxon>
        <taxon>Embryophyta</taxon>
        <taxon>Bryophyta</taxon>
        <taxon>Bryophytina</taxon>
        <taxon>Bryopsida</taxon>
        <taxon>Dicranidae</taxon>
        <taxon>Pseudoditrichales</taxon>
        <taxon>Ditrichaceae</taxon>
        <taxon>Ceratodon</taxon>
    </lineage>
</organism>
<gene>
    <name evidence="1" type="ORF">KC19_6G185200</name>
</gene>
<name>A0A8T0HG70_CERPU</name>
<dbReference type="AlphaFoldDB" id="A0A8T0HG70"/>
<comment type="caution">
    <text evidence="1">The sequence shown here is derived from an EMBL/GenBank/DDBJ whole genome shotgun (WGS) entry which is preliminary data.</text>
</comment>